<dbReference type="SUPFAM" id="SSF52799">
    <property type="entry name" value="(Phosphotyrosine protein) phosphatases II"/>
    <property type="match status" value="1"/>
</dbReference>
<evidence type="ECO:0000313" key="6">
    <source>
        <dbReference type="EMBL" id="CAI2366974.1"/>
    </source>
</evidence>
<reference evidence="6" key="1">
    <citation type="submission" date="2023-07" db="EMBL/GenBank/DDBJ databases">
        <authorList>
            <consortium name="AG Swart"/>
            <person name="Singh M."/>
            <person name="Singh A."/>
            <person name="Seah K."/>
            <person name="Emmerich C."/>
        </authorList>
    </citation>
    <scope>NUCLEOTIDE SEQUENCE</scope>
    <source>
        <strain evidence="6">DP1</strain>
    </source>
</reference>
<accession>A0AAD1UDV1</accession>
<dbReference type="CDD" id="cd05467">
    <property type="entry name" value="CBM20"/>
    <property type="match status" value="1"/>
</dbReference>
<comment type="caution">
    <text evidence="6">The sequence shown here is derived from an EMBL/GenBank/DDBJ whole genome shotgun (WGS) entry which is preliminary data.</text>
</comment>
<dbReference type="SMART" id="SM01065">
    <property type="entry name" value="CBM_2"/>
    <property type="match status" value="1"/>
</dbReference>
<dbReference type="Gene3D" id="3.90.190.10">
    <property type="entry name" value="Protein tyrosine phosphatase superfamily"/>
    <property type="match status" value="1"/>
</dbReference>
<dbReference type="InterPro" id="IPR013783">
    <property type="entry name" value="Ig-like_fold"/>
</dbReference>
<name>A0AAD1UDV1_EUPCR</name>
<evidence type="ECO:0000256" key="1">
    <source>
        <dbReference type="ARBA" id="ARBA00022801"/>
    </source>
</evidence>
<keyword evidence="7" id="KW-1185">Reference proteome</keyword>
<evidence type="ECO:0000259" key="4">
    <source>
        <dbReference type="PROSITE" id="PS50056"/>
    </source>
</evidence>
<dbReference type="InterPro" id="IPR016130">
    <property type="entry name" value="Tyr_Pase_AS"/>
</dbReference>
<dbReference type="InterPro" id="IPR029021">
    <property type="entry name" value="Prot-tyrosine_phosphatase-like"/>
</dbReference>
<evidence type="ECO:0000313" key="7">
    <source>
        <dbReference type="Proteomes" id="UP001295684"/>
    </source>
</evidence>
<organism evidence="6 7">
    <name type="scientific">Euplotes crassus</name>
    <dbReference type="NCBI Taxonomy" id="5936"/>
    <lineage>
        <taxon>Eukaryota</taxon>
        <taxon>Sar</taxon>
        <taxon>Alveolata</taxon>
        <taxon>Ciliophora</taxon>
        <taxon>Intramacronucleata</taxon>
        <taxon>Spirotrichea</taxon>
        <taxon>Hypotrichia</taxon>
        <taxon>Euplotida</taxon>
        <taxon>Euplotidae</taxon>
        <taxon>Moneuplotes</taxon>
    </lineage>
</organism>
<evidence type="ECO:0000259" key="3">
    <source>
        <dbReference type="PROSITE" id="PS50054"/>
    </source>
</evidence>
<dbReference type="Gene3D" id="2.60.40.10">
    <property type="entry name" value="Immunoglobulins"/>
    <property type="match status" value="1"/>
</dbReference>
<sequence length="413" mass="48256">MDRTREEDPQQDVVNFQIEYLTQFGQSVMIMGDIGELGHWKHLLCEMEWHEGNIWKATVDVSSRVFCYKYVVVDQSDTIIRWEEGYNRICDLDIADKQGLCQDGEYQFEDKWGRFEMVFKLIHPLSDDMNRILRVSEPNATSYQWNEMKKPVEMHCTGKERLFAGSDKIKAYQGYSLIKQKRIYCQPINYMYSLHYLKENITVFERDPNRVMIIQNPDEYSAKAIRGLLKTPKNLWQTSEQVFIINGYLFKKDHNFVDEFKIDEIEGYNIFVGPHPQQKHDIKVLAKHGITDVLCLQTKDDFIWKEVNFYKLNEYYQENEIRLTHNPITDFDEEDLKVKLRAASGIVSNILEKGNSKIYVHCTAGMTRSTSTIITYLCLYHGFSIGSACELVKYHHPISSPSKAAISAAVKQD</sequence>
<dbReference type="SUPFAM" id="SSF49452">
    <property type="entry name" value="Starch-binding domain-like"/>
    <property type="match status" value="1"/>
</dbReference>
<evidence type="ECO:0008006" key="8">
    <source>
        <dbReference type="Google" id="ProtNLM"/>
    </source>
</evidence>
<dbReference type="PROSITE" id="PS51166">
    <property type="entry name" value="CBM20"/>
    <property type="match status" value="1"/>
</dbReference>
<keyword evidence="1" id="KW-0378">Hydrolase</keyword>
<keyword evidence="2" id="KW-0904">Protein phosphatase</keyword>
<dbReference type="PROSITE" id="PS50056">
    <property type="entry name" value="TYR_PHOSPHATASE_2"/>
    <property type="match status" value="1"/>
</dbReference>
<dbReference type="AlphaFoldDB" id="A0AAD1UDV1"/>
<feature type="domain" description="Tyrosine specific protein phosphatases" evidence="4">
    <location>
        <begin position="341"/>
        <end position="397"/>
    </location>
</feature>
<dbReference type="InterPro" id="IPR000340">
    <property type="entry name" value="Dual-sp_phosphatase_cat-dom"/>
</dbReference>
<dbReference type="GO" id="GO:2001070">
    <property type="term" value="F:starch binding"/>
    <property type="evidence" value="ECO:0007669"/>
    <property type="project" value="InterPro"/>
</dbReference>
<dbReference type="PANTHER" id="PTHR46642:SF3">
    <property type="entry name" value="PHOSPHOGLUCAN PHOSPHATASE DSP4, CHLOROPLASTIC"/>
    <property type="match status" value="1"/>
</dbReference>
<dbReference type="Pfam" id="PF00686">
    <property type="entry name" value="CBM_20"/>
    <property type="match status" value="1"/>
</dbReference>
<dbReference type="InterPro" id="IPR013784">
    <property type="entry name" value="Carb-bd-like_fold"/>
</dbReference>
<dbReference type="Proteomes" id="UP001295684">
    <property type="component" value="Unassembled WGS sequence"/>
</dbReference>
<dbReference type="InterPro" id="IPR020422">
    <property type="entry name" value="TYR_PHOSPHATASE_DUAL_dom"/>
</dbReference>
<dbReference type="InterPro" id="IPR002044">
    <property type="entry name" value="CBM20"/>
</dbReference>
<dbReference type="Pfam" id="PF00782">
    <property type="entry name" value="DSPc"/>
    <property type="match status" value="1"/>
</dbReference>
<dbReference type="SMART" id="SM00195">
    <property type="entry name" value="DSPc"/>
    <property type="match status" value="1"/>
</dbReference>
<dbReference type="InterPro" id="IPR052832">
    <property type="entry name" value="Starch-Glucan_Phosphatase"/>
</dbReference>
<proteinExistence type="predicted"/>
<dbReference type="PANTHER" id="PTHR46642">
    <property type="entry name" value="DUAL SPECIFICITY PHOSPHATASE, SUBGROUP, CATALYTIC DOMAIN"/>
    <property type="match status" value="1"/>
</dbReference>
<protein>
    <recommendedName>
        <fullName evidence="8">Protein-tyrosine-phosphatase</fullName>
    </recommendedName>
</protein>
<feature type="domain" description="CBM20" evidence="5">
    <location>
        <begin position="6"/>
        <end position="114"/>
    </location>
</feature>
<dbReference type="GO" id="GO:0004721">
    <property type="term" value="F:phosphoprotein phosphatase activity"/>
    <property type="evidence" value="ECO:0007669"/>
    <property type="project" value="UniProtKB-KW"/>
</dbReference>
<evidence type="ECO:0000259" key="5">
    <source>
        <dbReference type="PROSITE" id="PS51166"/>
    </source>
</evidence>
<gene>
    <name evidence="6" type="ORF">ECRASSUSDP1_LOCUS8250</name>
</gene>
<dbReference type="EMBL" id="CAMPGE010008063">
    <property type="protein sequence ID" value="CAI2366974.1"/>
    <property type="molecule type" value="Genomic_DNA"/>
</dbReference>
<feature type="domain" description="Tyrosine-protein phosphatase" evidence="3">
    <location>
        <begin position="261"/>
        <end position="413"/>
    </location>
</feature>
<dbReference type="InterPro" id="IPR000387">
    <property type="entry name" value="Tyr_Pase_dom"/>
</dbReference>
<evidence type="ECO:0000256" key="2">
    <source>
        <dbReference type="ARBA" id="ARBA00022912"/>
    </source>
</evidence>
<dbReference type="PROSITE" id="PS00383">
    <property type="entry name" value="TYR_PHOSPHATASE_1"/>
    <property type="match status" value="1"/>
</dbReference>
<dbReference type="PROSITE" id="PS50054">
    <property type="entry name" value="TYR_PHOSPHATASE_DUAL"/>
    <property type="match status" value="1"/>
</dbReference>